<dbReference type="OMA" id="AWAGHIF"/>
<reference evidence="3" key="2">
    <citation type="submission" date="2025-09" db="UniProtKB">
        <authorList>
            <consortium name="Ensembl"/>
        </authorList>
    </citation>
    <scope>IDENTIFICATION</scope>
</reference>
<keyword evidence="4" id="KW-1185">Reference proteome</keyword>
<name>A0A8D0HHL1_SPHPU</name>
<feature type="domain" description="Cadherin N-terminal" evidence="2">
    <location>
        <begin position="31"/>
        <end position="71"/>
    </location>
</feature>
<accession>A0A8D0HHL1</accession>
<dbReference type="FunFam" id="2.60.40.60:FF:000398">
    <property type="entry name" value="Protocadherin cluster 1 gamma 26a"/>
    <property type="match status" value="1"/>
</dbReference>
<evidence type="ECO:0000313" key="4">
    <source>
        <dbReference type="Proteomes" id="UP000694392"/>
    </source>
</evidence>
<dbReference type="Proteomes" id="UP000694392">
    <property type="component" value="Unplaced"/>
</dbReference>
<dbReference type="InterPro" id="IPR013164">
    <property type="entry name" value="Cadherin_N"/>
</dbReference>
<sequence>MAAAQRLRVCRGRALLCFVLVAVWGALVSGQIRYSIREETQKGSFVGNIAKDLGFDLQQLSERGVRIISRAQ</sequence>
<protein>
    <recommendedName>
        <fullName evidence="2">Cadherin N-terminal domain-containing protein</fullName>
    </recommendedName>
</protein>
<evidence type="ECO:0000259" key="2">
    <source>
        <dbReference type="Pfam" id="PF08266"/>
    </source>
</evidence>
<dbReference type="Pfam" id="PF08266">
    <property type="entry name" value="Cadherin_2"/>
    <property type="match status" value="1"/>
</dbReference>
<dbReference type="AlphaFoldDB" id="A0A8D0HHL1"/>
<evidence type="ECO:0000313" key="3">
    <source>
        <dbReference type="Ensembl" id="ENSSPUP00000021023.1"/>
    </source>
</evidence>
<keyword evidence="1" id="KW-0325">Glycoprotein</keyword>
<organism evidence="3 4">
    <name type="scientific">Sphenodon punctatus</name>
    <name type="common">Tuatara</name>
    <name type="synonym">Hatteria punctata</name>
    <dbReference type="NCBI Taxonomy" id="8508"/>
    <lineage>
        <taxon>Eukaryota</taxon>
        <taxon>Metazoa</taxon>
        <taxon>Chordata</taxon>
        <taxon>Craniata</taxon>
        <taxon>Vertebrata</taxon>
        <taxon>Euteleostomi</taxon>
        <taxon>Lepidosauria</taxon>
        <taxon>Sphenodontia</taxon>
        <taxon>Sphenodontidae</taxon>
        <taxon>Sphenodon</taxon>
    </lineage>
</organism>
<proteinExistence type="predicted"/>
<dbReference type="Ensembl" id="ENSSPUT00000022416.1">
    <property type="protein sequence ID" value="ENSSPUP00000021023.1"/>
    <property type="gene ID" value="ENSSPUG00000016169.1"/>
</dbReference>
<dbReference type="Gene3D" id="2.60.40.60">
    <property type="entry name" value="Cadherins"/>
    <property type="match status" value="1"/>
</dbReference>
<evidence type="ECO:0000256" key="1">
    <source>
        <dbReference type="ARBA" id="ARBA00023180"/>
    </source>
</evidence>
<reference evidence="3" key="1">
    <citation type="submission" date="2025-08" db="UniProtKB">
        <authorList>
            <consortium name="Ensembl"/>
        </authorList>
    </citation>
    <scope>IDENTIFICATION</scope>
</reference>
<dbReference type="GeneTree" id="ENSGT00940000159725"/>